<evidence type="ECO:0000313" key="4">
    <source>
        <dbReference type="EMBL" id="CAB4800298.1"/>
    </source>
</evidence>
<name>A0A6J6XYI3_9ZZZZ</name>
<dbReference type="EMBL" id="CAESAI010000033">
    <property type="protein sequence ID" value="CAB4342716.1"/>
    <property type="molecule type" value="Genomic_DNA"/>
</dbReference>
<dbReference type="EMBL" id="CAESAD010000008">
    <property type="protein sequence ID" value="CAB4342491.1"/>
    <property type="molecule type" value="Genomic_DNA"/>
</dbReference>
<proteinExistence type="predicted"/>
<dbReference type="EMBL" id="CAFBPK010000018">
    <property type="protein sequence ID" value="CAB5024010.1"/>
    <property type="molecule type" value="Genomic_DNA"/>
</dbReference>
<evidence type="ECO:0000313" key="2">
    <source>
        <dbReference type="EMBL" id="CAB4342716.1"/>
    </source>
</evidence>
<dbReference type="EMBL" id="CAEZZD010000041">
    <property type="protein sequence ID" value="CAB4745266.1"/>
    <property type="molecule type" value="Genomic_DNA"/>
</dbReference>
<gene>
    <name evidence="3" type="ORF">UFOPK2824_00404</name>
    <name evidence="4" type="ORF">UFOPK3037_00588</name>
    <name evidence="2" type="ORF">UFOPK3406_01154</name>
    <name evidence="1" type="ORF">UFOPK3925_01133</name>
    <name evidence="5" type="ORF">UFOPK4097_01105</name>
    <name evidence="6" type="ORF">UFOPK4301_00939</name>
</gene>
<dbReference type="EMBL" id="CAFAAO010000006">
    <property type="protein sequence ID" value="CAB4800298.1"/>
    <property type="molecule type" value="Genomic_DNA"/>
</dbReference>
<reference evidence="4" key="1">
    <citation type="submission" date="2020-05" db="EMBL/GenBank/DDBJ databases">
        <authorList>
            <person name="Chiriac C."/>
            <person name="Salcher M."/>
            <person name="Ghai R."/>
            <person name="Kavagutti S V."/>
        </authorList>
    </citation>
    <scope>NUCLEOTIDE SEQUENCE</scope>
</reference>
<protein>
    <submittedName>
        <fullName evidence="4">Unannotated protein</fullName>
    </submittedName>
</protein>
<evidence type="ECO:0000313" key="1">
    <source>
        <dbReference type="EMBL" id="CAB4342491.1"/>
    </source>
</evidence>
<sequence length="112" mass="12504">MSSWPSDLVPAGSTGWESKAIAWLLDRCPSEFRTYELFKTQPVALGYVAQFQLEHQVEAIRDAYRNARTTTDLQPEVLTELLTTLEHEGARLALELVQATAVIEALITAKTN</sequence>
<evidence type="ECO:0000313" key="3">
    <source>
        <dbReference type="EMBL" id="CAB4745266.1"/>
    </source>
</evidence>
<organism evidence="4">
    <name type="scientific">freshwater metagenome</name>
    <dbReference type="NCBI Taxonomy" id="449393"/>
    <lineage>
        <taxon>unclassified sequences</taxon>
        <taxon>metagenomes</taxon>
        <taxon>ecological metagenomes</taxon>
    </lineage>
</organism>
<accession>A0A6J6XYI3</accession>
<evidence type="ECO:0000313" key="6">
    <source>
        <dbReference type="EMBL" id="CAB5050795.1"/>
    </source>
</evidence>
<dbReference type="EMBL" id="CAFBQG010000118">
    <property type="protein sequence ID" value="CAB5050795.1"/>
    <property type="molecule type" value="Genomic_DNA"/>
</dbReference>
<evidence type="ECO:0000313" key="5">
    <source>
        <dbReference type="EMBL" id="CAB5024010.1"/>
    </source>
</evidence>
<dbReference type="AlphaFoldDB" id="A0A6J6XYI3"/>